<evidence type="ECO:0000256" key="1">
    <source>
        <dbReference type="ARBA" id="ARBA00004167"/>
    </source>
</evidence>
<comment type="caution">
    <text evidence="13">The sequence shown here is derived from an EMBL/GenBank/DDBJ whole genome shotgun (WGS) entry which is preliminary data.</text>
</comment>
<keyword evidence="4 10" id="KW-0812">Transmembrane</keyword>
<dbReference type="SUPFAM" id="SSF56519">
    <property type="entry name" value="Penicillin binding protein dimerisation domain"/>
    <property type="match status" value="1"/>
</dbReference>
<dbReference type="InterPro" id="IPR050515">
    <property type="entry name" value="Beta-lactam/transpept"/>
</dbReference>
<comment type="subcellular location">
    <subcellularLocation>
        <location evidence="2">Cell membrane</location>
    </subcellularLocation>
    <subcellularLocation>
        <location evidence="1">Membrane</location>
        <topology evidence="1">Single-pass membrane protein</topology>
    </subcellularLocation>
</comment>
<evidence type="ECO:0000256" key="3">
    <source>
        <dbReference type="ARBA" id="ARBA00022475"/>
    </source>
</evidence>
<evidence type="ECO:0000256" key="6">
    <source>
        <dbReference type="ARBA" id="ARBA00022984"/>
    </source>
</evidence>
<keyword evidence="6" id="KW-0573">Peptidoglycan synthesis</keyword>
<evidence type="ECO:0000259" key="11">
    <source>
        <dbReference type="Pfam" id="PF00905"/>
    </source>
</evidence>
<keyword evidence="5" id="KW-0133">Cell shape</keyword>
<dbReference type="Pfam" id="PF00905">
    <property type="entry name" value="Transpeptidase"/>
    <property type="match status" value="1"/>
</dbReference>
<dbReference type="InterPro" id="IPR005311">
    <property type="entry name" value="PBP_dimer"/>
</dbReference>
<evidence type="ECO:0008006" key="15">
    <source>
        <dbReference type="Google" id="ProtNLM"/>
    </source>
</evidence>
<gene>
    <name evidence="13" type="ORF">COW82_02380</name>
</gene>
<keyword evidence="3" id="KW-1003">Cell membrane</keyword>
<dbReference type="Proteomes" id="UP000231276">
    <property type="component" value="Unassembled WGS sequence"/>
</dbReference>
<evidence type="ECO:0000313" key="14">
    <source>
        <dbReference type="Proteomes" id="UP000231276"/>
    </source>
</evidence>
<dbReference type="GO" id="GO:0005886">
    <property type="term" value="C:plasma membrane"/>
    <property type="evidence" value="ECO:0007669"/>
    <property type="project" value="TreeGrafter"/>
</dbReference>
<proteinExistence type="predicted"/>
<feature type="domain" description="Penicillin-binding protein dimerisation" evidence="12">
    <location>
        <begin position="151"/>
        <end position="218"/>
    </location>
</feature>
<reference evidence="13 14" key="1">
    <citation type="submission" date="2017-09" db="EMBL/GenBank/DDBJ databases">
        <title>Depth-based differentiation of microbial function through sediment-hosted aquifers and enrichment of novel symbionts in the deep terrestrial subsurface.</title>
        <authorList>
            <person name="Probst A.J."/>
            <person name="Ladd B."/>
            <person name="Jarett J.K."/>
            <person name="Geller-Mcgrath D.E."/>
            <person name="Sieber C.M."/>
            <person name="Emerson J.B."/>
            <person name="Anantharaman K."/>
            <person name="Thomas B.C."/>
            <person name="Malmstrom R."/>
            <person name="Stieglmeier M."/>
            <person name="Klingl A."/>
            <person name="Woyke T."/>
            <person name="Ryan C.M."/>
            <person name="Banfield J.F."/>
        </authorList>
    </citation>
    <scope>NUCLEOTIDE SEQUENCE [LARGE SCALE GENOMIC DNA]</scope>
    <source>
        <strain evidence="13">CG22_combo_CG10-13_8_21_14_all_43_18</strain>
    </source>
</reference>
<evidence type="ECO:0000256" key="10">
    <source>
        <dbReference type="SAM" id="Phobius"/>
    </source>
</evidence>
<feature type="domain" description="Penicillin-binding protein transpeptidase" evidence="11">
    <location>
        <begin position="259"/>
        <end position="565"/>
    </location>
</feature>
<dbReference type="AlphaFoldDB" id="A0A2H0DW26"/>
<sequence>MGLIRPLFSVLFFWSCRNILKNILNFTRTMFRKKRNFRKIGKANNDIAPDEIFLDSSNLPKFNTSQFEGRMEKPINKRTIIATSLIFLFIGIVFSGRVWHLQISRGEELKLRSQDNNLQNIIQFSERGIIYDRNGKELAWNALAEEERDFPERKYMAKKGLSHLLGFVDYPKKDSSGRYYEYKISGQDGVEKYFEEELGGETGLQIIETNVFGETLSESVIDRADNGRDIVLSIDWRIQNKLYELIEQTAKISDFQGGAGLIMDVENGELLAIVSYPEYDSQVLTNKKDTEKISAYTSDPKKPFLNRAVSGLYTPGSIIKPFIALAALEEEIISPQKSILSTGSISIQNPYNPEQKSVFRDWKAHGFVDMRKALAVSSNVYFYAIGGGYEDQEGLGITRIEKYLKNFGFGKITGIDVGEENDGVVPNPRWKKEVFNDDWRLGDTYITSIGQFGFQLTPLQVLRGAAMIANKGKLLKPTVLAGEMPIVEKEIKIDDGKFEIVREGMREAVLSGTAGSLNFPYIRIAAKTGTAELGVLKESVNSWILGFWPYEKPRYAFAVVMERRESKNPIGGLFVATNLIDWMRQNTPEYLEEAEK</sequence>
<accession>A0A2H0DW26</accession>
<dbReference type="Gene3D" id="3.40.710.10">
    <property type="entry name" value="DD-peptidase/beta-lactamase superfamily"/>
    <property type="match status" value="1"/>
</dbReference>
<dbReference type="SUPFAM" id="SSF56601">
    <property type="entry name" value="beta-lactamase/transpeptidase-like"/>
    <property type="match status" value="1"/>
</dbReference>
<feature type="transmembrane region" description="Helical" evidence="10">
    <location>
        <begin position="6"/>
        <end position="24"/>
    </location>
</feature>
<dbReference type="GO" id="GO:0071555">
    <property type="term" value="P:cell wall organization"/>
    <property type="evidence" value="ECO:0007669"/>
    <property type="project" value="TreeGrafter"/>
</dbReference>
<dbReference type="InterPro" id="IPR001460">
    <property type="entry name" value="PCN-bd_Tpept"/>
</dbReference>
<dbReference type="EMBL" id="PCTS01000033">
    <property type="protein sequence ID" value="PIP86382.1"/>
    <property type="molecule type" value="Genomic_DNA"/>
</dbReference>
<dbReference type="InterPro" id="IPR012338">
    <property type="entry name" value="Beta-lactam/transpept-like"/>
</dbReference>
<evidence type="ECO:0000256" key="2">
    <source>
        <dbReference type="ARBA" id="ARBA00004236"/>
    </source>
</evidence>
<dbReference type="Gene3D" id="3.90.1310.10">
    <property type="entry name" value="Penicillin-binding protein 2a (Domain 2)"/>
    <property type="match status" value="1"/>
</dbReference>
<feature type="transmembrane region" description="Helical" evidence="10">
    <location>
        <begin position="80"/>
        <end position="99"/>
    </location>
</feature>
<dbReference type="PANTHER" id="PTHR30627:SF2">
    <property type="entry name" value="PEPTIDOGLYCAN D,D-TRANSPEPTIDASE MRDA"/>
    <property type="match status" value="1"/>
</dbReference>
<dbReference type="InterPro" id="IPR036138">
    <property type="entry name" value="PBP_dimer_sf"/>
</dbReference>
<evidence type="ECO:0000259" key="12">
    <source>
        <dbReference type="Pfam" id="PF03717"/>
    </source>
</evidence>
<dbReference type="GO" id="GO:0008658">
    <property type="term" value="F:penicillin binding"/>
    <property type="evidence" value="ECO:0007669"/>
    <property type="project" value="InterPro"/>
</dbReference>
<dbReference type="Pfam" id="PF03717">
    <property type="entry name" value="PBP_dimer"/>
    <property type="match status" value="1"/>
</dbReference>
<keyword evidence="9" id="KW-0961">Cell wall biogenesis/degradation</keyword>
<organism evidence="13 14">
    <name type="scientific">Candidatus Campbellbacteria bacterium CG22_combo_CG10-13_8_21_14_all_43_18</name>
    <dbReference type="NCBI Taxonomy" id="1974530"/>
    <lineage>
        <taxon>Bacteria</taxon>
        <taxon>Candidatus Campbelliibacteriota</taxon>
    </lineage>
</organism>
<dbReference type="PANTHER" id="PTHR30627">
    <property type="entry name" value="PEPTIDOGLYCAN D,D-TRANSPEPTIDASE"/>
    <property type="match status" value="1"/>
</dbReference>
<protein>
    <recommendedName>
        <fullName evidence="15">Penicillin-binding protein 2</fullName>
    </recommendedName>
</protein>
<evidence type="ECO:0000256" key="4">
    <source>
        <dbReference type="ARBA" id="ARBA00022692"/>
    </source>
</evidence>
<keyword evidence="8 10" id="KW-0472">Membrane</keyword>
<evidence type="ECO:0000256" key="5">
    <source>
        <dbReference type="ARBA" id="ARBA00022960"/>
    </source>
</evidence>
<evidence type="ECO:0000256" key="9">
    <source>
        <dbReference type="ARBA" id="ARBA00023316"/>
    </source>
</evidence>
<keyword evidence="7 10" id="KW-1133">Transmembrane helix</keyword>
<evidence type="ECO:0000256" key="7">
    <source>
        <dbReference type="ARBA" id="ARBA00022989"/>
    </source>
</evidence>
<evidence type="ECO:0000256" key="8">
    <source>
        <dbReference type="ARBA" id="ARBA00023136"/>
    </source>
</evidence>
<name>A0A2H0DW26_9BACT</name>
<evidence type="ECO:0000313" key="13">
    <source>
        <dbReference type="EMBL" id="PIP86382.1"/>
    </source>
</evidence>